<dbReference type="EMBL" id="JAIWOZ010000003">
    <property type="protein sequence ID" value="KAH6607173.1"/>
    <property type="molecule type" value="Genomic_DNA"/>
</dbReference>
<dbReference type="AlphaFoldDB" id="A0A9P8QQ56"/>
<evidence type="ECO:0000259" key="2">
    <source>
        <dbReference type="Pfam" id="PF20150"/>
    </source>
</evidence>
<keyword evidence="4" id="KW-1185">Reference proteome</keyword>
<name>A0A9P8QQ56_9HYPO</name>
<proteinExistence type="predicted"/>
<dbReference type="PANTHER" id="PTHR35910">
    <property type="entry name" value="2EXR DOMAIN-CONTAINING PROTEIN"/>
    <property type="match status" value="1"/>
</dbReference>
<organism evidence="3 4">
    <name type="scientific">Trichoderma cornu-damae</name>
    <dbReference type="NCBI Taxonomy" id="654480"/>
    <lineage>
        <taxon>Eukaryota</taxon>
        <taxon>Fungi</taxon>
        <taxon>Dikarya</taxon>
        <taxon>Ascomycota</taxon>
        <taxon>Pezizomycotina</taxon>
        <taxon>Sordariomycetes</taxon>
        <taxon>Hypocreomycetidae</taxon>
        <taxon>Hypocreales</taxon>
        <taxon>Hypocreaceae</taxon>
        <taxon>Trichoderma</taxon>
    </lineage>
</organism>
<comment type="caution">
    <text evidence="3">The sequence shown here is derived from an EMBL/GenBank/DDBJ whole genome shotgun (WGS) entry which is preliminary data.</text>
</comment>
<dbReference type="PANTHER" id="PTHR35910:SF1">
    <property type="entry name" value="2EXR DOMAIN-CONTAINING PROTEIN"/>
    <property type="match status" value="1"/>
</dbReference>
<evidence type="ECO:0000313" key="3">
    <source>
        <dbReference type="EMBL" id="KAH6607173.1"/>
    </source>
</evidence>
<dbReference type="Proteomes" id="UP000827724">
    <property type="component" value="Unassembled WGS sequence"/>
</dbReference>
<sequence length="371" mass="41878">MDPDPSSRSARGATPTQPGPGHGSPRRESASSGSFREIQDMMERVQRIQLLQERRIAELERQLESHGSGGAEFHLFSRLPPELRCRIWELAIPSQIFRPFRFLQPSFLEWKSLAPPAVSRVCREARHVAHRHGALYRHEFLAPVAWTWFDGRRDTLDLSPYYLAGDGFIPLQARLLREARAVMLDVGLVDGPAVAGLFGKGSRLANVDTIHLMAGSTFQVERQSWHPHAVARLFGDRSFALVDIEDGRELERLERILDMAAEAGGSLMGKWHRDAIARLRAQVRPPAAGMEAWEEARRLVVRGWMSHRGGALPQPGDCFGEDGSMDEGEVRKSYPRMPTVRLVQAFELAPVPQLARWYREEGRRMAEDVRG</sequence>
<feature type="domain" description="2EXR" evidence="2">
    <location>
        <begin position="73"/>
        <end position="156"/>
    </location>
</feature>
<gene>
    <name evidence="3" type="ORF">Trco_003486</name>
</gene>
<dbReference type="Pfam" id="PF20150">
    <property type="entry name" value="2EXR"/>
    <property type="match status" value="1"/>
</dbReference>
<evidence type="ECO:0000256" key="1">
    <source>
        <dbReference type="SAM" id="MobiDB-lite"/>
    </source>
</evidence>
<evidence type="ECO:0000313" key="4">
    <source>
        <dbReference type="Proteomes" id="UP000827724"/>
    </source>
</evidence>
<dbReference type="OrthoDB" id="3473305at2759"/>
<accession>A0A9P8QQ56</accession>
<dbReference type="InterPro" id="IPR045518">
    <property type="entry name" value="2EXR"/>
</dbReference>
<reference evidence="3" key="1">
    <citation type="submission" date="2021-08" db="EMBL/GenBank/DDBJ databases">
        <title>Chromosome-Level Trichoderma cornu-damae using Hi-C Data.</title>
        <authorList>
            <person name="Kim C.S."/>
        </authorList>
    </citation>
    <scope>NUCLEOTIDE SEQUENCE</scope>
    <source>
        <strain evidence="3">KA19-0412C</strain>
    </source>
</reference>
<feature type="region of interest" description="Disordered" evidence="1">
    <location>
        <begin position="1"/>
        <end position="34"/>
    </location>
</feature>
<protein>
    <recommendedName>
        <fullName evidence="2">2EXR domain-containing protein</fullName>
    </recommendedName>
</protein>